<dbReference type="Pfam" id="PF11236">
    <property type="entry name" value="DUF3037"/>
    <property type="match status" value="1"/>
</dbReference>
<accession>D0R2J5</accession>
<proteinExistence type="predicted"/>
<evidence type="ECO:0008006" key="3">
    <source>
        <dbReference type="Google" id="ProtNLM"/>
    </source>
</evidence>
<reference evidence="1 2" key="1">
    <citation type="journal article" date="2009" name="J. Bacteriol.">
        <title>Complete genome sequence of Lactobacillus johnsonii FI9785, a competitive exclusion agent against pathogens in poultry.</title>
        <authorList>
            <person name="Wegmann U."/>
            <person name="Overweg K."/>
            <person name="Horn N."/>
            <person name="Goesmann A."/>
            <person name="Narbad A."/>
            <person name="Gasson M.J."/>
            <person name="Shearman C."/>
        </authorList>
    </citation>
    <scope>NUCLEOTIDE SEQUENCE [LARGE SCALE GENOMIC DNA]</scope>
    <source>
        <strain evidence="1 2">FI9785</strain>
    </source>
</reference>
<gene>
    <name evidence="1" type="ordered locus">FI9785_306</name>
</gene>
<name>D0R2J5_LACJF</name>
<dbReference type="KEGG" id="ljf:FI9785_306"/>
<protein>
    <recommendedName>
        <fullName evidence="3">DUF3037 domain-containing protein</fullName>
    </recommendedName>
</protein>
<dbReference type="EMBL" id="FN298497">
    <property type="protein sequence ID" value="CAX66190.1"/>
    <property type="molecule type" value="Genomic_DNA"/>
</dbReference>
<dbReference type="AlphaFoldDB" id="D0R2J5"/>
<dbReference type="Proteomes" id="UP000002627">
    <property type="component" value="Chromosome"/>
</dbReference>
<dbReference type="HOGENOM" id="CLU_1003780_0_0_9"/>
<evidence type="ECO:0000313" key="2">
    <source>
        <dbReference type="Proteomes" id="UP000002627"/>
    </source>
</evidence>
<keyword evidence="2" id="KW-1185">Reference proteome</keyword>
<evidence type="ECO:0000313" key="1">
    <source>
        <dbReference type="EMBL" id="CAX66190.1"/>
    </source>
</evidence>
<organism evidence="1 2">
    <name type="scientific">Lactobacillus johnsonii (strain FI9785)</name>
    <dbReference type="NCBI Taxonomy" id="633699"/>
    <lineage>
        <taxon>Bacteria</taxon>
        <taxon>Bacillati</taxon>
        <taxon>Bacillota</taxon>
        <taxon>Bacilli</taxon>
        <taxon>Lactobacillales</taxon>
        <taxon>Lactobacillaceae</taxon>
        <taxon>Lactobacillus</taxon>
    </lineage>
</organism>
<dbReference type="InterPro" id="IPR021398">
    <property type="entry name" value="DUF3037"/>
</dbReference>
<sequence>MRKLDSTLYYSVLKYIPSAIRMESINVGIAIHYPAKRFSHFYRTTNTKRIRSFDDEYDSTFFRMVMESLEYELNFGHLKVDTLDLKSKDELERFNDITDKDFLDNRISYLANEFRFSPVQSVATTDESLQKDIENIKDMYLYYDKPKSKRITRRKVQSLLAKQIKSYKLSNVKKSPTFLDVFGEPIKFDFKVNDDTLLRAVTFDYSKTENLIKELKLTLYDLQKIDYSNISKIFLIRNDNLEEKNKKEIYDKFKEELKTIKSKNKISVFPLSELEQTLNKGA</sequence>